<evidence type="ECO:0000313" key="2">
    <source>
        <dbReference type="EMBL" id="CAI8039066.1"/>
    </source>
</evidence>
<reference evidence="2" key="1">
    <citation type="submission" date="2023-03" db="EMBL/GenBank/DDBJ databases">
        <authorList>
            <person name="Steffen K."/>
            <person name="Cardenas P."/>
        </authorList>
    </citation>
    <scope>NUCLEOTIDE SEQUENCE</scope>
</reference>
<dbReference type="AlphaFoldDB" id="A0AA35T2B5"/>
<protein>
    <submittedName>
        <fullName evidence="2">Uncharacterized protein</fullName>
    </submittedName>
</protein>
<evidence type="ECO:0000313" key="3">
    <source>
        <dbReference type="Proteomes" id="UP001174909"/>
    </source>
</evidence>
<comment type="caution">
    <text evidence="2">The sequence shown here is derived from an EMBL/GenBank/DDBJ whole genome shotgun (WGS) entry which is preliminary data.</text>
</comment>
<accession>A0AA35T2B5</accession>
<feature type="compositionally biased region" description="Basic and acidic residues" evidence="1">
    <location>
        <begin position="148"/>
        <end position="164"/>
    </location>
</feature>
<keyword evidence="3" id="KW-1185">Reference proteome</keyword>
<feature type="compositionally biased region" description="Low complexity" evidence="1">
    <location>
        <begin position="1"/>
        <end position="13"/>
    </location>
</feature>
<sequence>MESASVENEVASSDEARTVECDGGIESIDNEKPERDTSDGASGADEYKGNTAELNVIPEADLETRDYGLEMERDAQNKDEGQAQEEDREGTEVEVSLDEAELIIVAEDDGKRGEEVETGEDSGEEKATVGEMEEIPQLNDLTVVVGDGGEREETSGGDEGKMRGESTAFSGVIEEERIASNNVDGGELFEEGAAASKVDQEEGETWKVVEGGRGEGAAVSKVDQ</sequence>
<feature type="non-terminal residue" evidence="2">
    <location>
        <position position="224"/>
    </location>
</feature>
<feature type="region of interest" description="Disordered" evidence="1">
    <location>
        <begin position="1"/>
        <end position="164"/>
    </location>
</feature>
<dbReference type="Proteomes" id="UP001174909">
    <property type="component" value="Unassembled WGS sequence"/>
</dbReference>
<proteinExistence type="predicted"/>
<evidence type="ECO:0000256" key="1">
    <source>
        <dbReference type="SAM" id="MobiDB-lite"/>
    </source>
</evidence>
<organism evidence="2 3">
    <name type="scientific">Geodia barretti</name>
    <name type="common">Barrett's horny sponge</name>
    <dbReference type="NCBI Taxonomy" id="519541"/>
    <lineage>
        <taxon>Eukaryota</taxon>
        <taxon>Metazoa</taxon>
        <taxon>Porifera</taxon>
        <taxon>Demospongiae</taxon>
        <taxon>Heteroscleromorpha</taxon>
        <taxon>Tetractinellida</taxon>
        <taxon>Astrophorina</taxon>
        <taxon>Geodiidae</taxon>
        <taxon>Geodia</taxon>
    </lineage>
</organism>
<feature type="compositionally biased region" description="Basic and acidic residues" evidence="1">
    <location>
        <begin position="62"/>
        <end position="81"/>
    </location>
</feature>
<name>A0AA35T2B5_GEOBA</name>
<dbReference type="EMBL" id="CASHTH010003024">
    <property type="protein sequence ID" value="CAI8039066.1"/>
    <property type="molecule type" value="Genomic_DNA"/>
</dbReference>
<feature type="compositionally biased region" description="Basic and acidic residues" evidence="1">
    <location>
        <begin position="29"/>
        <end position="38"/>
    </location>
</feature>
<feature type="compositionally biased region" description="Basic and acidic residues" evidence="1">
    <location>
        <begin position="198"/>
        <end position="213"/>
    </location>
</feature>
<feature type="region of interest" description="Disordered" evidence="1">
    <location>
        <begin position="194"/>
        <end position="224"/>
    </location>
</feature>
<gene>
    <name evidence="2" type="ORF">GBAR_LOCUS21728</name>
</gene>